<accession>A0ABQ8K2E7</accession>
<reference evidence="1 2" key="1">
    <citation type="journal article" date="2021" name="Environ. Microbiol.">
        <title>Gene family expansions and transcriptome signatures uncover fungal adaptations to wood decay.</title>
        <authorList>
            <person name="Hage H."/>
            <person name="Miyauchi S."/>
            <person name="Viragh M."/>
            <person name="Drula E."/>
            <person name="Min B."/>
            <person name="Chaduli D."/>
            <person name="Navarro D."/>
            <person name="Favel A."/>
            <person name="Norest M."/>
            <person name="Lesage-Meessen L."/>
            <person name="Balint B."/>
            <person name="Merenyi Z."/>
            <person name="de Eugenio L."/>
            <person name="Morin E."/>
            <person name="Martinez A.T."/>
            <person name="Baldrian P."/>
            <person name="Stursova M."/>
            <person name="Martinez M.J."/>
            <person name="Novotny C."/>
            <person name="Magnuson J.K."/>
            <person name="Spatafora J.W."/>
            <person name="Maurice S."/>
            <person name="Pangilinan J."/>
            <person name="Andreopoulos W."/>
            <person name="LaButti K."/>
            <person name="Hundley H."/>
            <person name="Na H."/>
            <person name="Kuo A."/>
            <person name="Barry K."/>
            <person name="Lipzen A."/>
            <person name="Henrissat B."/>
            <person name="Riley R."/>
            <person name="Ahrendt S."/>
            <person name="Nagy L.G."/>
            <person name="Grigoriev I.V."/>
            <person name="Martin F."/>
            <person name="Rosso M.N."/>
        </authorList>
    </citation>
    <scope>NUCLEOTIDE SEQUENCE [LARGE SCALE GENOMIC DNA]</scope>
    <source>
        <strain evidence="1 2">CIRM-BRFM 1785</strain>
    </source>
</reference>
<name>A0ABQ8K2E7_9APHY</name>
<protein>
    <submittedName>
        <fullName evidence="1">Uncharacterized protein</fullName>
    </submittedName>
</protein>
<dbReference type="GeneID" id="72007487"/>
<sequence>MPPSVTERSPGSIHPGMNMGQTCANGLLASSKINNPWNCLRYGALRWHGLSGSTGDFMLWRWHNSPYSMIPSGANAPAADCEVDRFVPKEFTDALDQLLRESWTCIPEETESHKSRIHPDRSGLPTRSPQLLDVSSVIATECLKPLSPECRAIEQTDIRPSHRVPWLHAILLITGAPVPPAPLCTVFSCGFGVGNREPKSTAASQQHDMSSITAAAMDDPVNNIENARCQIVDTDSIPDKLTGEDPGKEDVARGDEALLRLAPQLGSTGVEMVALEGRGKRGGLKRRRRED</sequence>
<dbReference type="Proteomes" id="UP000814176">
    <property type="component" value="Unassembled WGS sequence"/>
</dbReference>
<dbReference type="RefSeq" id="XP_047773965.1">
    <property type="nucleotide sequence ID" value="XM_047926755.1"/>
</dbReference>
<gene>
    <name evidence="1" type="ORF">C8Q71DRAFT_851196</name>
</gene>
<keyword evidence="2" id="KW-1185">Reference proteome</keyword>
<dbReference type="EMBL" id="JADCUA010000030">
    <property type="protein sequence ID" value="KAH9830670.1"/>
    <property type="molecule type" value="Genomic_DNA"/>
</dbReference>
<organism evidence="1 2">
    <name type="scientific">Rhodofomes roseus</name>
    <dbReference type="NCBI Taxonomy" id="34475"/>
    <lineage>
        <taxon>Eukaryota</taxon>
        <taxon>Fungi</taxon>
        <taxon>Dikarya</taxon>
        <taxon>Basidiomycota</taxon>
        <taxon>Agaricomycotina</taxon>
        <taxon>Agaricomycetes</taxon>
        <taxon>Polyporales</taxon>
        <taxon>Rhodofomes</taxon>
    </lineage>
</organism>
<evidence type="ECO:0000313" key="2">
    <source>
        <dbReference type="Proteomes" id="UP000814176"/>
    </source>
</evidence>
<evidence type="ECO:0000313" key="1">
    <source>
        <dbReference type="EMBL" id="KAH9830670.1"/>
    </source>
</evidence>
<comment type="caution">
    <text evidence="1">The sequence shown here is derived from an EMBL/GenBank/DDBJ whole genome shotgun (WGS) entry which is preliminary data.</text>
</comment>
<proteinExistence type="predicted"/>